<dbReference type="AlphaFoldDB" id="A0A6J4SF04"/>
<dbReference type="SUPFAM" id="SSF56349">
    <property type="entry name" value="DNA breaking-rejoining enzymes"/>
    <property type="match status" value="1"/>
</dbReference>
<keyword evidence="1" id="KW-0233">DNA recombination</keyword>
<name>A0A6J4SF04_9ACTN</name>
<dbReference type="InterPro" id="IPR011010">
    <property type="entry name" value="DNA_brk_join_enz"/>
</dbReference>
<evidence type="ECO:0000313" key="3">
    <source>
        <dbReference type="EMBL" id="CAA9496647.1"/>
    </source>
</evidence>
<evidence type="ECO:0000259" key="2">
    <source>
        <dbReference type="PROSITE" id="PS51898"/>
    </source>
</evidence>
<dbReference type="Pfam" id="PF00589">
    <property type="entry name" value="Phage_integrase"/>
    <property type="match status" value="1"/>
</dbReference>
<dbReference type="GO" id="GO:0003677">
    <property type="term" value="F:DNA binding"/>
    <property type="evidence" value="ECO:0007669"/>
    <property type="project" value="InterPro"/>
</dbReference>
<organism evidence="3">
    <name type="scientific">uncultured Solirubrobacteraceae bacterium</name>
    <dbReference type="NCBI Taxonomy" id="1162706"/>
    <lineage>
        <taxon>Bacteria</taxon>
        <taxon>Bacillati</taxon>
        <taxon>Actinomycetota</taxon>
        <taxon>Thermoleophilia</taxon>
        <taxon>Solirubrobacterales</taxon>
        <taxon>Solirubrobacteraceae</taxon>
        <taxon>environmental samples</taxon>
    </lineage>
</organism>
<dbReference type="InterPro" id="IPR013762">
    <property type="entry name" value="Integrase-like_cat_sf"/>
</dbReference>
<dbReference type="PANTHER" id="PTHR30349">
    <property type="entry name" value="PHAGE INTEGRASE-RELATED"/>
    <property type="match status" value="1"/>
</dbReference>
<dbReference type="GO" id="GO:0006310">
    <property type="term" value="P:DNA recombination"/>
    <property type="evidence" value="ECO:0007669"/>
    <property type="project" value="UniProtKB-KW"/>
</dbReference>
<reference evidence="3" key="1">
    <citation type="submission" date="2020-02" db="EMBL/GenBank/DDBJ databases">
        <authorList>
            <person name="Meier V. D."/>
        </authorList>
    </citation>
    <scope>NUCLEOTIDE SEQUENCE</scope>
    <source>
        <strain evidence="3">AVDCRST_MAG38</strain>
    </source>
</reference>
<dbReference type="GO" id="GO:0015074">
    <property type="term" value="P:DNA integration"/>
    <property type="evidence" value="ECO:0007669"/>
    <property type="project" value="InterPro"/>
</dbReference>
<sequence length="285" mass="31408">MAIAQRRGTWGQPRCCFEARAAMRVHRPADFRYGRRRVARRVAASAVPSDARYMTDLVLLDAAGRRRSPAAMPGFHCGRPPRNKGLRYPADPPAVDEIVAVMRVAGDTPHGLRTRALIVVLWRAGLRISEALALAESDLDRSRGSVLVRRGKGAKRRQVGMDRWAWEQLDPWLRVRVSLPVGALLCVIDGPTQGRPWSPAAVRTTLRSHAVRAGVRRRFAPHQLRHPHAVEMAREGVSLNVIQRQLGHANLGITSVYLQGIDNSEIIETVGARAAPTLPASAGLR</sequence>
<dbReference type="PANTHER" id="PTHR30349:SF81">
    <property type="entry name" value="TYROSINE RECOMBINASE XERC"/>
    <property type="match status" value="1"/>
</dbReference>
<feature type="domain" description="Tyr recombinase" evidence="2">
    <location>
        <begin position="88"/>
        <end position="271"/>
    </location>
</feature>
<dbReference type="EMBL" id="CADCVJ010000240">
    <property type="protein sequence ID" value="CAA9496647.1"/>
    <property type="molecule type" value="Genomic_DNA"/>
</dbReference>
<proteinExistence type="predicted"/>
<dbReference type="InterPro" id="IPR050090">
    <property type="entry name" value="Tyrosine_recombinase_XerCD"/>
</dbReference>
<dbReference type="Gene3D" id="1.10.443.10">
    <property type="entry name" value="Intergrase catalytic core"/>
    <property type="match status" value="1"/>
</dbReference>
<dbReference type="PROSITE" id="PS51898">
    <property type="entry name" value="TYR_RECOMBINASE"/>
    <property type="match status" value="1"/>
</dbReference>
<evidence type="ECO:0000256" key="1">
    <source>
        <dbReference type="ARBA" id="ARBA00023172"/>
    </source>
</evidence>
<accession>A0A6J4SF04</accession>
<protein>
    <recommendedName>
        <fullName evidence="2">Tyr recombinase domain-containing protein</fullName>
    </recommendedName>
</protein>
<gene>
    <name evidence="3" type="ORF">AVDCRST_MAG38-2967</name>
</gene>
<dbReference type="InterPro" id="IPR002104">
    <property type="entry name" value="Integrase_catalytic"/>
</dbReference>